<dbReference type="PRINTS" id="PR01435">
    <property type="entry name" value="NPOXDRDTASE5"/>
</dbReference>
<dbReference type="Proteomes" id="UP001204798">
    <property type="component" value="Unassembled WGS sequence"/>
</dbReference>
<dbReference type="GO" id="GO:0016491">
    <property type="term" value="F:oxidoreductase activity"/>
    <property type="evidence" value="ECO:0007669"/>
    <property type="project" value="UniProtKB-KW"/>
</dbReference>
<evidence type="ECO:0000256" key="3">
    <source>
        <dbReference type="ARBA" id="ARBA00022692"/>
    </source>
</evidence>
<keyword evidence="6 8" id="KW-0472">Membrane</keyword>
<gene>
    <name evidence="11" type="ORF">M2350_002638</name>
</gene>
<evidence type="ECO:0000259" key="9">
    <source>
        <dbReference type="Pfam" id="PF00361"/>
    </source>
</evidence>
<name>A0ABT2EQI5_9BACT</name>
<feature type="transmembrane region" description="Helical" evidence="8">
    <location>
        <begin position="404"/>
        <end position="428"/>
    </location>
</feature>
<evidence type="ECO:0000313" key="11">
    <source>
        <dbReference type="EMBL" id="MCS3920209.1"/>
    </source>
</evidence>
<feature type="transmembrane region" description="Helical" evidence="8">
    <location>
        <begin position="203"/>
        <end position="221"/>
    </location>
</feature>
<dbReference type="PRINTS" id="PR01434">
    <property type="entry name" value="NADHDHGNASE5"/>
</dbReference>
<dbReference type="RefSeq" id="WP_259098508.1">
    <property type="nucleotide sequence ID" value="NZ_CP130454.1"/>
</dbReference>
<evidence type="ECO:0000313" key="12">
    <source>
        <dbReference type="Proteomes" id="UP001204798"/>
    </source>
</evidence>
<feature type="transmembrane region" description="Helical" evidence="8">
    <location>
        <begin position="449"/>
        <end position="469"/>
    </location>
</feature>
<evidence type="ECO:0000256" key="1">
    <source>
        <dbReference type="ARBA" id="ARBA00004651"/>
    </source>
</evidence>
<evidence type="ECO:0000256" key="4">
    <source>
        <dbReference type="ARBA" id="ARBA00022989"/>
    </source>
</evidence>
<evidence type="ECO:0000256" key="5">
    <source>
        <dbReference type="ARBA" id="ARBA00023002"/>
    </source>
</evidence>
<evidence type="ECO:0000259" key="10">
    <source>
        <dbReference type="Pfam" id="PF00662"/>
    </source>
</evidence>
<dbReference type="InterPro" id="IPR001750">
    <property type="entry name" value="ND/Mrp_TM"/>
</dbReference>
<feature type="transmembrane region" description="Helical" evidence="8">
    <location>
        <begin position="242"/>
        <end position="263"/>
    </location>
</feature>
<feature type="transmembrane region" description="Helical" evidence="8">
    <location>
        <begin position="275"/>
        <end position="294"/>
    </location>
</feature>
<feature type="transmembrane region" description="Helical" evidence="8">
    <location>
        <begin position="29"/>
        <end position="47"/>
    </location>
</feature>
<dbReference type="PANTHER" id="PTHR42682:SF3">
    <property type="entry name" value="FORMATE HYDROGENLYASE SUBUNIT 3-RELATED"/>
    <property type="match status" value="1"/>
</dbReference>
<feature type="transmembrane region" description="Helical" evidence="8">
    <location>
        <begin position="301"/>
        <end position="326"/>
    </location>
</feature>
<keyword evidence="5 11" id="KW-0560">Oxidoreductase</keyword>
<dbReference type="InterPro" id="IPR052175">
    <property type="entry name" value="ComplexI-like_HydComp"/>
</dbReference>
<keyword evidence="4 8" id="KW-1133">Transmembrane helix</keyword>
<keyword evidence="12" id="KW-1185">Reference proteome</keyword>
<sequence length="484" mass="52358">MEWLPIVLLVVPVLFAGLVWIARQEARPFLFLLGTGVALILAIYQAWAVTQVEVISCLREEILVDGLSAFMSLLIAFLSFVCAIYSTAYLTLPHLKEAPEERLRMFQAFFLILEFTLFWTVMTNNIVFLWVALEATTLASALLVSFYWNRRALEAGYKYLLLLTVGITSALFGCVLFYAAAAPHLGDEPALLITNLKTVVDKLPQHMALIVAVLLLIGFGTKAGLAPFHPWIPDAHAEAPTVMSAILSGIIIKVPLYAILRVMNLFAPRFPELGSLLMGIGVFSMLLGSLLALLQDDLKRLLAYSSAAQIGYVAAGIGAVSYLGYYGALLHIAHHALTKALLFMAGGIVAAMANTRNIPSLGGIARKMPATSIFFLIGALSLGGVPLFSGFISKLTVILALTQARAWVSVTIAVGVSLLTLAYILRAFQRVFWGEPRSPEAASENIKEAPLPMLLAMALLALGIFAIGMTPQLFDPILDLAAKP</sequence>
<dbReference type="EC" id="1.-.-.-" evidence="11"/>
<accession>A0ABT2EQI5</accession>
<evidence type="ECO:0000256" key="2">
    <source>
        <dbReference type="ARBA" id="ARBA00022475"/>
    </source>
</evidence>
<dbReference type="Pfam" id="PF00361">
    <property type="entry name" value="Proton_antipo_M"/>
    <property type="match status" value="1"/>
</dbReference>
<feature type="transmembrane region" description="Helical" evidence="8">
    <location>
        <begin position="332"/>
        <end position="353"/>
    </location>
</feature>
<dbReference type="InterPro" id="IPR001516">
    <property type="entry name" value="Proton_antipo_N"/>
</dbReference>
<feature type="transmembrane region" description="Helical" evidence="8">
    <location>
        <begin position="373"/>
        <end position="392"/>
    </location>
</feature>
<organism evidence="11 12">
    <name type="scientific">Candidatus Fervidibacter sacchari</name>
    <dbReference type="NCBI Taxonomy" id="1448929"/>
    <lineage>
        <taxon>Bacteria</taxon>
        <taxon>Candidatus Fervidibacterota</taxon>
        <taxon>Candidatus Fervidibacter</taxon>
    </lineage>
</organism>
<dbReference type="PANTHER" id="PTHR42682">
    <property type="entry name" value="HYDROGENASE-4 COMPONENT F"/>
    <property type="match status" value="1"/>
</dbReference>
<feature type="domain" description="NADH:quinone oxidoreductase/Mrp antiporter transmembrane" evidence="9">
    <location>
        <begin position="124"/>
        <end position="420"/>
    </location>
</feature>
<evidence type="ECO:0000256" key="8">
    <source>
        <dbReference type="SAM" id="Phobius"/>
    </source>
</evidence>
<feature type="transmembrane region" description="Helical" evidence="8">
    <location>
        <begin position="6"/>
        <end position="22"/>
    </location>
</feature>
<evidence type="ECO:0000256" key="7">
    <source>
        <dbReference type="RuleBase" id="RU000320"/>
    </source>
</evidence>
<feature type="transmembrane region" description="Helical" evidence="8">
    <location>
        <begin position="103"/>
        <end position="121"/>
    </location>
</feature>
<proteinExistence type="predicted"/>
<dbReference type="Pfam" id="PF00662">
    <property type="entry name" value="Proton_antipo_N"/>
    <property type="match status" value="1"/>
</dbReference>
<feature type="domain" description="NADH-Ubiquinone oxidoreductase (complex I) chain 5 N-terminal" evidence="10">
    <location>
        <begin position="62"/>
        <end position="90"/>
    </location>
</feature>
<feature type="transmembrane region" description="Helical" evidence="8">
    <location>
        <begin position="67"/>
        <end position="91"/>
    </location>
</feature>
<feature type="transmembrane region" description="Helical" evidence="8">
    <location>
        <begin position="127"/>
        <end position="148"/>
    </location>
</feature>
<reference evidence="11 12" key="1">
    <citation type="submission" date="2022-08" db="EMBL/GenBank/DDBJ databases">
        <title>Bacterial and archaeal communities from various locations to study Microbial Dark Matter (Phase II).</title>
        <authorList>
            <person name="Stepanauskas R."/>
        </authorList>
    </citation>
    <scope>NUCLEOTIDE SEQUENCE [LARGE SCALE GENOMIC DNA]</scope>
    <source>
        <strain evidence="11 12">PD1</strain>
    </source>
</reference>
<comment type="caution">
    <text evidence="11">The sequence shown here is derived from an EMBL/GenBank/DDBJ whole genome shotgun (WGS) entry which is preliminary data.</text>
</comment>
<protein>
    <submittedName>
        <fullName evidence="11">Hydrogenase-4 component F</fullName>
        <ecNumber evidence="11">1.-.-.-</ecNumber>
    </submittedName>
</protein>
<dbReference type="EMBL" id="JANUCP010000005">
    <property type="protein sequence ID" value="MCS3920209.1"/>
    <property type="molecule type" value="Genomic_DNA"/>
</dbReference>
<feature type="transmembrane region" description="Helical" evidence="8">
    <location>
        <begin position="160"/>
        <end position="183"/>
    </location>
</feature>
<evidence type="ECO:0000256" key="6">
    <source>
        <dbReference type="ARBA" id="ARBA00023136"/>
    </source>
</evidence>
<comment type="subcellular location">
    <subcellularLocation>
        <location evidence="1">Cell membrane</location>
        <topology evidence="1">Multi-pass membrane protein</topology>
    </subcellularLocation>
    <subcellularLocation>
        <location evidence="7">Membrane</location>
        <topology evidence="7">Multi-pass membrane protein</topology>
    </subcellularLocation>
</comment>
<keyword evidence="2" id="KW-1003">Cell membrane</keyword>
<keyword evidence="3 7" id="KW-0812">Transmembrane</keyword>